<dbReference type="RefSeq" id="WP_157690360.1">
    <property type="nucleotide sequence ID" value="NZ_CP034345.1"/>
</dbReference>
<dbReference type="GeneID" id="99243639"/>
<organism evidence="2 3">
    <name type="scientific">Haloplanus rallus</name>
    <dbReference type="NCBI Taxonomy" id="1816183"/>
    <lineage>
        <taxon>Archaea</taxon>
        <taxon>Methanobacteriati</taxon>
        <taxon>Methanobacteriota</taxon>
        <taxon>Stenosarchaea group</taxon>
        <taxon>Halobacteria</taxon>
        <taxon>Halobacteriales</taxon>
        <taxon>Haloferacaceae</taxon>
        <taxon>Haloplanus</taxon>
    </lineage>
</organism>
<keyword evidence="3" id="KW-1185">Reference proteome</keyword>
<keyword evidence="1" id="KW-0472">Membrane</keyword>
<keyword evidence="1" id="KW-0812">Transmembrane</keyword>
<dbReference type="Proteomes" id="UP000428325">
    <property type="component" value="Chromosome"/>
</dbReference>
<evidence type="ECO:0000313" key="3">
    <source>
        <dbReference type="Proteomes" id="UP000428325"/>
    </source>
</evidence>
<feature type="transmembrane region" description="Helical" evidence="1">
    <location>
        <begin position="36"/>
        <end position="60"/>
    </location>
</feature>
<accession>A0A6B9FH58</accession>
<keyword evidence="1" id="KW-1133">Transmembrane helix</keyword>
<name>A0A6B9FH58_9EURY</name>
<reference evidence="2 3" key="1">
    <citation type="submission" date="2018-12" db="EMBL/GenBank/DDBJ databases">
        <title>Complete genome sequence of Haloplanus rallus MBLA0036.</title>
        <authorList>
            <person name="Nam Y.-d."/>
            <person name="Kang J."/>
            <person name="Chung W.-H."/>
            <person name="Park Y.S."/>
        </authorList>
    </citation>
    <scope>NUCLEOTIDE SEQUENCE [LARGE SCALE GENOMIC DNA]</scope>
    <source>
        <strain evidence="2 3">MBLA0036</strain>
    </source>
</reference>
<protein>
    <submittedName>
        <fullName evidence="2">Uncharacterized protein</fullName>
    </submittedName>
</protein>
<dbReference type="KEGG" id="hra:EI982_14475"/>
<sequence>MSALVIGLGVLVAPIVAWLVYRDAARHGRSRATDPWAALAVGTVSLGGFLAPALAEGALARVYLVRVKSAPVVTSPAELLMLRIAVGLGVTAAALVVYGGVRWGTRRDRG</sequence>
<dbReference type="EMBL" id="CP034345">
    <property type="protein sequence ID" value="QGX95903.1"/>
    <property type="molecule type" value="Genomic_DNA"/>
</dbReference>
<gene>
    <name evidence="2" type="ORF">EI982_14475</name>
</gene>
<evidence type="ECO:0000256" key="1">
    <source>
        <dbReference type="SAM" id="Phobius"/>
    </source>
</evidence>
<proteinExistence type="predicted"/>
<evidence type="ECO:0000313" key="2">
    <source>
        <dbReference type="EMBL" id="QGX95903.1"/>
    </source>
</evidence>
<dbReference type="AlphaFoldDB" id="A0A6B9FH58"/>
<feature type="transmembrane region" description="Helical" evidence="1">
    <location>
        <begin position="80"/>
        <end position="101"/>
    </location>
</feature>
<feature type="transmembrane region" description="Helical" evidence="1">
    <location>
        <begin position="6"/>
        <end position="24"/>
    </location>
</feature>